<dbReference type="RefSeq" id="WP_072504224.1">
    <property type="nucleotide sequence ID" value="NZ_CP016364.1"/>
</dbReference>
<gene>
    <name evidence="2" type="ORF">PhaeoP97_01114</name>
</gene>
<dbReference type="Proteomes" id="UP000183859">
    <property type="component" value="Chromosome"/>
</dbReference>
<evidence type="ECO:0000313" key="3">
    <source>
        <dbReference type="Proteomes" id="UP000183859"/>
    </source>
</evidence>
<accession>A0A1L3I362</accession>
<feature type="compositionally biased region" description="Basic and acidic residues" evidence="1">
    <location>
        <begin position="36"/>
        <end position="54"/>
    </location>
</feature>
<keyword evidence="3" id="KW-1185">Reference proteome</keyword>
<dbReference type="STRING" id="1844006.PhaeoP97_01114"/>
<dbReference type="OrthoDB" id="7876991at2"/>
<dbReference type="KEGG" id="php:PhaeoP97_01114"/>
<evidence type="ECO:0000313" key="2">
    <source>
        <dbReference type="EMBL" id="APG46541.1"/>
    </source>
</evidence>
<name>A0A1L3I362_9RHOB</name>
<protein>
    <submittedName>
        <fullName evidence="2">Uncharacterized protein</fullName>
    </submittedName>
</protein>
<dbReference type="AlphaFoldDB" id="A0A1L3I362"/>
<proteinExistence type="predicted"/>
<evidence type="ECO:0000256" key="1">
    <source>
        <dbReference type="SAM" id="MobiDB-lite"/>
    </source>
</evidence>
<reference evidence="3" key="1">
    <citation type="submission" date="2016-07" db="EMBL/GenBank/DDBJ databases">
        <title>Phaeobacter portensis sp. nov., a tropodithietic acid producing bacterium isolated from a German harbor.</title>
        <authorList>
            <person name="Freese H.M."/>
            <person name="Bunk B."/>
            <person name="Breider S."/>
            <person name="Brinkhoff T."/>
        </authorList>
    </citation>
    <scope>NUCLEOTIDE SEQUENCE [LARGE SCALE GENOMIC DNA]</scope>
    <source>
        <strain evidence="3">P97</strain>
    </source>
</reference>
<organism evidence="2 3">
    <name type="scientific">Phaeobacter porticola</name>
    <dbReference type="NCBI Taxonomy" id="1844006"/>
    <lineage>
        <taxon>Bacteria</taxon>
        <taxon>Pseudomonadati</taxon>
        <taxon>Pseudomonadota</taxon>
        <taxon>Alphaproteobacteria</taxon>
        <taxon>Rhodobacterales</taxon>
        <taxon>Roseobacteraceae</taxon>
        <taxon>Phaeobacter</taxon>
    </lineage>
</organism>
<sequence>MGIEQILRMILRRVIGRAVNAGINSGINALSKRGKSQRDDKDSRPLPQDKEAAKKARLMRRNMRPPRL</sequence>
<feature type="region of interest" description="Disordered" evidence="1">
    <location>
        <begin position="30"/>
        <end position="68"/>
    </location>
</feature>
<dbReference type="EMBL" id="CP016364">
    <property type="protein sequence ID" value="APG46541.1"/>
    <property type="molecule type" value="Genomic_DNA"/>
</dbReference>
<feature type="compositionally biased region" description="Basic residues" evidence="1">
    <location>
        <begin position="55"/>
        <end position="68"/>
    </location>
</feature>